<dbReference type="OrthoDB" id="4062651at2759"/>
<dbReference type="PROSITE" id="PS50011">
    <property type="entry name" value="PROTEIN_KINASE_DOM"/>
    <property type="match status" value="1"/>
</dbReference>
<protein>
    <recommendedName>
        <fullName evidence="6">EKC/KEOPS complex subunit BUD32</fullName>
        <ecNumber evidence="4">2.7.11.1</ecNumber>
    </recommendedName>
    <alternativeName>
        <fullName evidence="12 13">Atypical Serine/threonine protein kinase BUD32</fullName>
    </alternativeName>
    <alternativeName>
        <fullName evidence="5">EKC/KEOPS complex subunit bud32</fullName>
    </alternativeName>
</protein>
<dbReference type="PANTHER" id="PTHR11584">
    <property type="entry name" value="SERINE/THREONINE PROTEIN KINASE"/>
    <property type="match status" value="1"/>
</dbReference>
<evidence type="ECO:0000256" key="4">
    <source>
        <dbReference type="ARBA" id="ARBA00012513"/>
    </source>
</evidence>
<evidence type="ECO:0000256" key="12">
    <source>
        <dbReference type="ARBA" id="ARBA00030980"/>
    </source>
</evidence>
<dbReference type="Pfam" id="PF00069">
    <property type="entry name" value="Pkinase"/>
    <property type="match status" value="1"/>
</dbReference>
<dbReference type="InterPro" id="IPR000719">
    <property type="entry name" value="Prot_kinase_dom"/>
</dbReference>
<evidence type="ECO:0000256" key="9">
    <source>
        <dbReference type="ARBA" id="ARBA00022741"/>
    </source>
</evidence>
<evidence type="ECO:0000256" key="11">
    <source>
        <dbReference type="ARBA" id="ARBA00022840"/>
    </source>
</evidence>
<evidence type="ECO:0000256" key="15">
    <source>
        <dbReference type="ARBA" id="ARBA00048679"/>
    </source>
</evidence>
<dbReference type="InterPro" id="IPR008266">
    <property type="entry name" value="Tyr_kinase_AS"/>
</dbReference>
<dbReference type="GO" id="GO:0005524">
    <property type="term" value="F:ATP binding"/>
    <property type="evidence" value="ECO:0007669"/>
    <property type="project" value="UniProtKB-KW"/>
</dbReference>
<dbReference type="InterPro" id="IPR001245">
    <property type="entry name" value="Ser-Thr/Tyr_kinase_cat_dom"/>
</dbReference>
<evidence type="ECO:0000256" key="10">
    <source>
        <dbReference type="ARBA" id="ARBA00022777"/>
    </source>
</evidence>
<keyword evidence="18" id="KW-1185">Reference proteome</keyword>
<organism evidence="17 18">
    <name type="scientific">Lojkania enalia</name>
    <dbReference type="NCBI Taxonomy" id="147567"/>
    <lineage>
        <taxon>Eukaryota</taxon>
        <taxon>Fungi</taxon>
        <taxon>Dikarya</taxon>
        <taxon>Ascomycota</taxon>
        <taxon>Pezizomycotina</taxon>
        <taxon>Dothideomycetes</taxon>
        <taxon>Pleosporomycetidae</taxon>
        <taxon>Pleosporales</taxon>
        <taxon>Pleosporales incertae sedis</taxon>
        <taxon>Lojkania</taxon>
    </lineage>
</organism>
<accession>A0A9P4K187</accession>
<keyword evidence="9" id="KW-0547">Nucleotide-binding</keyword>
<dbReference type="Gene3D" id="1.10.510.10">
    <property type="entry name" value="Transferase(Phosphotransferase) domain 1"/>
    <property type="match status" value="1"/>
</dbReference>
<keyword evidence="11" id="KW-0067">ATP-binding</keyword>
<evidence type="ECO:0000256" key="6">
    <source>
        <dbReference type="ARBA" id="ARBA00019973"/>
    </source>
</evidence>
<reference evidence="18" key="1">
    <citation type="journal article" date="2020" name="Stud. Mycol.">
        <title>101 Dothideomycetes genomes: A test case for predicting lifestyles and emergence of pathogens.</title>
        <authorList>
            <person name="Haridas S."/>
            <person name="Albert R."/>
            <person name="Binder M."/>
            <person name="Bloem J."/>
            <person name="LaButti K."/>
            <person name="Salamov A."/>
            <person name="Andreopoulos B."/>
            <person name="Baker S."/>
            <person name="Barry K."/>
            <person name="Bills G."/>
            <person name="Bluhm B."/>
            <person name="Cannon C."/>
            <person name="Castanera R."/>
            <person name="Culley D."/>
            <person name="Daum C."/>
            <person name="Ezra D."/>
            <person name="Gonzalez J."/>
            <person name="Henrissat B."/>
            <person name="Kuo A."/>
            <person name="Liang C."/>
            <person name="Lipzen A."/>
            <person name="Lutzoni F."/>
            <person name="Magnuson J."/>
            <person name="Mondo S."/>
            <person name="Nolan M."/>
            <person name="Ohm R."/>
            <person name="Pangilinan J."/>
            <person name="Park H.-J."/>
            <person name="Ramirez L."/>
            <person name="Alfaro M."/>
            <person name="Sun H."/>
            <person name="Tritt A."/>
            <person name="Yoshinaga Y."/>
            <person name="Zwiers L.-H."/>
            <person name="Turgeon B."/>
            <person name="Goodwin S."/>
            <person name="Spatafora J."/>
            <person name="Crous P."/>
            <person name="Grigoriev I."/>
        </authorList>
    </citation>
    <scope>NUCLEOTIDE SEQUENCE [LARGE SCALE GENOMIC DNA]</scope>
    <source>
        <strain evidence="18">CBS 304.66</strain>
    </source>
</reference>
<dbReference type="PANTHER" id="PTHR11584:SF369">
    <property type="entry name" value="MITOGEN-ACTIVATED PROTEIN KINASE KINASE KINASE 19-RELATED"/>
    <property type="match status" value="1"/>
</dbReference>
<dbReference type="PRINTS" id="PR00109">
    <property type="entry name" value="TYRKINASE"/>
</dbReference>
<comment type="caution">
    <text evidence="17">The sequence shown here is derived from an EMBL/GenBank/DDBJ whole genome shotgun (WGS) entry which is preliminary data.</text>
</comment>
<gene>
    <name evidence="17" type="ORF">CC78DRAFT_424804</name>
</gene>
<evidence type="ECO:0000256" key="5">
    <source>
        <dbReference type="ARBA" id="ARBA00013948"/>
    </source>
</evidence>
<dbReference type="CDD" id="cd00180">
    <property type="entry name" value="PKc"/>
    <property type="match status" value="1"/>
</dbReference>
<dbReference type="GO" id="GO:0004674">
    <property type="term" value="F:protein serine/threonine kinase activity"/>
    <property type="evidence" value="ECO:0007669"/>
    <property type="project" value="UniProtKB-KW"/>
</dbReference>
<comment type="catalytic activity">
    <reaction evidence="15">
        <text>L-seryl-[protein] + ATP = O-phospho-L-seryl-[protein] + ADP + H(+)</text>
        <dbReference type="Rhea" id="RHEA:17989"/>
        <dbReference type="Rhea" id="RHEA-COMP:9863"/>
        <dbReference type="Rhea" id="RHEA-COMP:11604"/>
        <dbReference type="ChEBI" id="CHEBI:15378"/>
        <dbReference type="ChEBI" id="CHEBI:29999"/>
        <dbReference type="ChEBI" id="CHEBI:30616"/>
        <dbReference type="ChEBI" id="CHEBI:83421"/>
        <dbReference type="ChEBI" id="CHEBI:456216"/>
        <dbReference type="EC" id="2.7.11.1"/>
    </reaction>
</comment>
<keyword evidence="10" id="KW-0418">Kinase</keyword>
<evidence type="ECO:0000256" key="14">
    <source>
        <dbReference type="ARBA" id="ARBA00047899"/>
    </source>
</evidence>
<evidence type="ECO:0000256" key="8">
    <source>
        <dbReference type="ARBA" id="ARBA00022679"/>
    </source>
</evidence>
<proteinExistence type="inferred from homology"/>
<dbReference type="Proteomes" id="UP000800093">
    <property type="component" value="Unassembled WGS sequence"/>
</dbReference>
<feature type="domain" description="Protein kinase" evidence="16">
    <location>
        <begin position="1"/>
        <end position="151"/>
    </location>
</feature>
<comment type="catalytic activity">
    <reaction evidence="14">
        <text>L-threonyl-[protein] + ATP = O-phospho-L-threonyl-[protein] + ADP + H(+)</text>
        <dbReference type="Rhea" id="RHEA:46608"/>
        <dbReference type="Rhea" id="RHEA-COMP:11060"/>
        <dbReference type="Rhea" id="RHEA-COMP:11605"/>
        <dbReference type="ChEBI" id="CHEBI:15378"/>
        <dbReference type="ChEBI" id="CHEBI:30013"/>
        <dbReference type="ChEBI" id="CHEBI:30616"/>
        <dbReference type="ChEBI" id="CHEBI:61977"/>
        <dbReference type="ChEBI" id="CHEBI:456216"/>
        <dbReference type="EC" id="2.7.11.1"/>
    </reaction>
</comment>
<keyword evidence="7" id="KW-0723">Serine/threonine-protein kinase</keyword>
<dbReference type="EMBL" id="ML986898">
    <property type="protein sequence ID" value="KAF2257629.1"/>
    <property type="molecule type" value="Genomic_DNA"/>
</dbReference>
<comment type="function">
    <text evidence="1">Component of the EKC/KEOPS complex that is required for the formation of a threonylcarbamoyl group on adenosine at position 37 (t(6)A37) in tRNAs that read codons beginning with adenine. The complex is probably involved in the transfer of the threonylcarbamoyl moiety of threonylcarbamoyl-AMP (TC-AMP) to the N6 group of A37. BUD32 has ATPase activity in the context of the EKC/KEOPS complex and likely plays a supporting role to the catalytic subunit KAE1. The EKC/KEOPS complex also promotes both telomere uncapping and telomere elongation. The complex is required for efficient recruitment of transcriptional coactivators.</text>
</comment>
<dbReference type="InterPro" id="IPR011009">
    <property type="entry name" value="Kinase-like_dom_sf"/>
</dbReference>
<feature type="non-terminal residue" evidence="17">
    <location>
        <position position="1"/>
    </location>
</feature>
<comment type="similarity">
    <text evidence="2">Belongs to the protein kinase superfamily. STE Ser/Thr protein kinase family. MAP kinase kinase kinase subfamily.</text>
</comment>
<evidence type="ECO:0000256" key="7">
    <source>
        <dbReference type="ARBA" id="ARBA00022527"/>
    </source>
</evidence>
<evidence type="ECO:0000256" key="2">
    <source>
        <dbReference type="ARBA" id="ARBA00006529"/>
    </source>
</evidence>
<evidence type="ECO:0000313" key="17">
    <source>
        <dbReference type="EMBL" id="KAF2257629.1"/>
    </source>
</evidence>
<evidence type="ECO:0000313" key="18">
    <source>
        <dbReference type="Proteomes" id="UP000800093"/>
    </source>
</evidence>
<evidence type="ECO:0000259" key="16">
    <source>
        <dbReference type="PROSITE" id="PS50011"/>
    </source>
</evidence>
<name>A0A9P4K187_9PLEO</name>
<evidence type="ECO:0000256" key="1">
    <source>
        <dbReference type="ARBA" id="ARBA00003747"/>
    </source>
</evidence>
<dbReference type="AlphaFoldDB" id="A0A9P4K187"/>
<dbReference type="SMART" id="SM00220">
    <property type="entry name" value="S_TKc"/>
    <property type="match status" value="1"/>
</dbReference>
<dbReference type="EC" id="2.7.11.1" evidence="4"/>
<keyword evidence="8" id="KW-0808">Transferase</keyword>
<sequence length="151" mass="17428">ELKNLKTLSHRHLVKVFGSYTDKEYIAFLMNPVADCNLYDFLRRPEGLNSRDRHDIRRFFGCLAGAVHYLHECKIRHRDLSSRNILVYQGEIFISDLGSAYNWAGNQASVTQDRNVPASLDYMAPEVARRWPRSSSSDMWSLGIVFLEMAT</sequence>
<dbReference type="PROSITE" id="PS00109">
    <property type="entry name" value="PROTEIN_KINASE_TYR"/>
    <property type="match status" value="1"/>
</dbReference>
<evidence type="ECO:0000256" key="13">
    <source>
        <dbReference type="ARBA" id="ARBA00033194"/>
    </source>
</evidence>
<comment type="subunit">
    <text evidence="3">Component of the EKC/KEOPS complex composed of at least BUD32, CGI121, GON7, KAE1 and PCC1; the whole complex dimerizes.</text>
</comment>
<dbReference type="SUPFAM" id="SSF56112">
    <property type="entry name" value="Protein kinase-like (PK-like)"/>
    <property type="match status" value="1"/>
</dbReference>
<evidence type="ECO:0000256" key="3">
    <source>
        <dbReference type="ARBA" id="ARBA00011534"/>
    </source>
</evidence>
<feature type="non-terminal residue" evidence="17">
    <location>
        <position position="151"/>
    </location>
</feature>